<reference evidence="1" key="1">
    <citation type="journal article" date="2023" name="Mol. Biol. Evol.">
        <title>Third-Generation Sequencing Reveals the Adaptive Role of the Epigenome in Three Deep-Sea Polychaetes.</title>
        <authorList>
            <person name="Perez M."/>
            <person name="Aroh O."/>
            <person name="Sun Y."/>
            <person name="Lan Y."/>
            <person name="Juniper S.K."/>
            <person name="Young C.R."/>
            <person name="Angers B."/>
            <person name="Qian P.Y."/>
        </authorList>
    </citation>
    <scope>NUCLEOTIDE SEQUENCE</scope>
    <source>
        <strain evidence="1">P08H-3</strain>
    </source>
</reference>
<gene>
    <name evidence="1" type="ORF">LSH36_502g01004</name>
</gene>
<name>A0AAD9MWH4_9ANNE</name>
<dbReference type="AlphaFoldDB" id="A0AAD9MWH4"/>
<accession>A0AAD9MWH4</accession>
<comment type="caution">
    <text evidence="1">The sequence shown here is derived from an EMBL/GenBank/DDBJ whole genome shotgun (WGS) entry which is preliminary data.</text>
</comment>
<protein>
    <submittedName>
        <fullName evidence="1">Uncharacterized protein</fullName>
    </submittedName>
</protein>
<dbReference type="EMBL" id="JAODUP010000502">
    <property type="protein sequence ID" value="KAK2148327.1"/>
    <property type="molecule type" value="Genomic_DNA"/>
</dbReference>
<dbReference type="Proteomes" id="UP001208570">
    <property type="component" value="Unassembled WGS sequence"/>
</dbReference>
<sequence>MNYYYPGPGVVVPTQLPSASPVNPGEKNAMYGGSAPAMATAMPYPQPNSLTPGIAGPPLLRPSQPAAASVPTYVPSSAAGQYQPSIYHTPAGANPLYASATLAYCAQPHLTGHSSATPSAQLPNNPYIAAQPVPSRYPASVYSGAHIITTSAGVTPYAGSAVYRTAPPVSSPTAFHPSVYPPAVSGVSPIQVPLSSYPSLNPNGPPLIGAAPAYTAGVAPVFTPRM</sequence>
<evidence type="ECO:0000313" key="1">
    <source>
        <dbReference type="EMBL" id="KAK2148327.1"/>
    </source>
</evidence>
<proteinExistence type="predicted"/>
<organism evidence="1 2">
    <name type="scientific">Paralvinella palmiformis</name>
    <dbReference type="NCBI Taxonomy" id="53620"/>
    <lineage>
        <taxon>Eukaryota</taxon>
        <taxon>Metazoa</taxon>
        <taxon>Spiralia</taxon>
        <taxon>Lophotrochozoa</taxon>
        <taxon>Annelida</taxon>
        <taxon>Polychaeta</taxon>
        <taxon>Sedentaria</taxon>
        <taxon>Canalipalpata</taxon>
        <taxon>Terebellida</taxon>
        <taxon>Terebelliformia</taxon>
        <taxon>Alvinellidae</taxon>
        <taxon>Paralvinella</taxon>
    </lineage>
</organism>
<evidence type="ECO:0000313" key="2">
    <source>
        <dbReference type="Proteomes" id="UP001208570"/>
    </source>
</evidence>
<keyword evidence="2" id="KW-1185">Reference proteome</keyword>